<feature type="non-terminal residue" evidence="2">
    <location>
        <position position="64"/>
    </location>
</feature>
<keyword evidence="2" id="KW-0456">Lyase</keyword>
<protein>
    <submittedName>
        <fullName evidence="2">Endonuclease III</fullName>
        <ecNumber evidence="2">4.2.99.18</ecNumber>
    </submittedName>
</protein>
<keyword evidence="2" id="KW-0540">Nuclease</keyword>
<evidence type="ECO:0000256" key="1">
    <source>
        <dbReference type="SAM" id="MobiDB-lite"/>
    </source>
</evidence>
<name>A0A6J4JAM0_9PROT</name>
<accession>A0A6J4JAM0</accession>
<feature type="compositionally biased region" description="Basic residues" evidence="1">
    <location>
        <begin position="52"/>
        <end position="64"/>
    </location>
</feature>
<dbReference type="EC" id="4.2.99.18" evidence="2"/>
<keyword evidence="2" id="KW-0255">Endonuclease</keyword>
<dbReference type="GO" id="GO:0140078">
    <property type="term" value="F:class I DNA-(apurinic or apyrimidinic site) endonuclease activity"/>
    <property type="evidence" value="ECO:0007669"/>
    <property type="project" value="UniProtKB-EC"/>
</dbReference>
<reference evidence="2" key="1">
    <citation type="submission" date="2020-02" db="EMBL/GenBank/DDBJ databases">
        <authorList>
            <person name="Meier V. D."/>
        </authorList>
    </citation>
    <scope>NUCLEOTIDE SEQUENCE</scope>
    <source>
        <strain evidence="2">AVDCRST_MAG08</strain>
    </source>
</reference>
<gene>
    <name evidence="2" type="ORF">AVDCRST_MAG08-3222</name>
</gene>
<proteinExistence type="predicted"/>
<evidence type="ECO:0000313" key="2">
    <source>
        <dbReference type="EMBL" id="CAA9271518.1"/>
    </source>
</evidence>
<organism evidence="2">
    <name type="scientific">uncultured Acetobacteraceae bacterium</name>
    <dbReference type="NCBI Taxonomy" id="169975"/>
    <lineage>
        <taxon>Bacteria</taxon>
        <taxon>Pseudomonadati</taxon>
        <taxon>Pseudomonadota</taxon>
        <taxon>Alphaproteobacteria</taxon>
        <taxon>Acetobacterales</taxon>
        <taxon>Acetobacteraceae</taxon>
        <taxon>environmental samples</taxon>
    </lineage>
</organism>
<dbReference type="AlphaFoldDB" id="A0A6J4JAM0"/>
<keyword evidence="2" id="KW-0378">Hydrolase</keyword>
<feature type="non-terminal residue" evidence="2">
    <location>
        <position position="1"/>
    </location>
</feature>
<dbReference type="EMBL" id="CADCTG010000237">
    <property type="protein sequence ID" value="CAA9271518.1"/>
    <property type="molecule type" value="Genomic_DNA"/>
</dbReference>
<feature type="region of interest" description="Disordered" evidence="1">
    <location>
        <begin position="1"/>
        <end position="64"/>
    </location>
</feature>
<feature type="compositionally biased region" description="Low complexity" evidence="1">
    <location>
        <begin position="1"/>
        <end position="17"/>
    </location>
</feature>
<sequence>GAVPAGPAAGRPPLADPSRALRARGAGTGVLALRRPGRSGPRKTGWPAPVRGTRRGKPLQGRRM</sequence>